<name>A0A542XLE2_SALAC</name>
<protein>
    <submittedName>
        <fullName evidence="8">Cation:H+ antiporter</fullName>
    </submittedName>
    <submittedName>
        <fullName evidence="7">Sodium:calcium antiporter</fullName>
    </submittedName>
</protein>
<dbReference type="AlphaFoldDB" id="A0A542XLE2"/>
<keyword evidence="10" id="KW-1185">Reference proteome</keyword>
<reference evidence="7 10" key="2">
    <citation type="submission" date="2021-03" db="EMBL/GenBank/DDBJ databases">
        <title>Whole genome shotgun sequence of Salinispora arenicola NBRC 105043.</title>
        <authorList>
            <person name="Komaki H."/>
            <person name="Tamura T."/>
        </authorList>
    </citation>
    <scope>NUCLEOTIDE SEQUENCE [LARGE SCALE GENOMIC DNA]</scope>
    <source>
        <strain evidence="7 10">NBRC 105043</strain>
    </source>
</reference>
<evidence type="ECO:0000256" key="5">
    <source>
        <dbReference type="SAM" id="Phobius"/>
    </source>
</evidence>
<evidence type="ECO:0000259" key="6">
    <source>
        <dbReference type="Pfam" id="PF01699"/>
    </source>
</evidence>
<feature type="transmembrane region" description="Helical" evidence="5">
    <location>
        <begin position="68"/>
        <end position="92"/>
    </location>
</feature>
<feature type="transmembrane region" description="Helical" evidence="5">
    <location>
        <begin position="35"/>
        <end position="56"/>
    </location>
</feature>
<dbReference type="GO" id="GO:0006874">
    <property type="term" value="P:intracellular calcium ion homeostasis"/>
    <property type="evidence" value="ECO:0007669"/>
    <property type="project" value="TreeGrafter"/>
</dbReference>
<sequence>MTIRILLAVAGLLLLTVAADHLVLGASQLAHRLRIRPVVVGVVVIGLGTSAPELLVSGVAAARGDTSIALGNITGSNILNLTMVLGVAALVAKVTVRSTVVYREARLAVSAVVLFGLLAWTGLTVVTGAVLLLAAAGALWLLVRWAGGGQAHTRLGDVVDHVDGDAITRDDPGGHTDPAQRQLPAWSEPVRTVLGLAGVLAGAQLLVVNAAAIATDLGVPQLVIGITLVAVGTSLPELVTTIQAQRHGESDLLVGNLFGSNLFNSLVGGAVIAFAAPTSVPGTNIALVVVMSLTALTAWALLRRSFSLTRREGSVLLAAYVLTMPLLL</sequence>
<dbReference type="GO" id="GO:0008273">
    <property type="term" value="F:calcium, potassium:sodium antiporter activity"/>
    <property type="evidence" value="ECO:0007669"/>
    <property type="project" value="TreeGrafter"/>
</dbReference>
<reference evidence="8 9" key="1">
    <citation type="submission" date="2019-06" db="EMBL/GenBank/DDBJ databases">
        <title>Sequencing the genomes of 1000 actinobacteria strains.</title>
        <authorList>
            <person name="Klenk H.-P."/>
        </authorList>
    </citation>
    <scope>NUCLEOTIDE SEQUENCE [LARGE SCALE GENOMIC DNA]</scope>
    <source>
        <strain evidence="8 9">DSM 44819</strain>
    </source>
</reference>
<evidence type="ECO:0000256" key="4">
    <source>
        <dbReference type="ARBA" id="ARBA00023136"/>
    </source>
</evidence>
<accession>A0A542XLE2</accession>
<organism evidence="8 9">
    <name type="scientific">Salinispora arenicola</name>
    <dbReference type="NCBI Taxonomy" id="168697"/>
    <lineage>
        <taxon>Bacteria</taxon>
        <taxon>Bacillati</taxon>
        <taxon>Actinomycetota</taxon>
        <taxon>Actinomycetes</taxon>
        <taxon>Micromonosporales</taxon>
        <taxon>Micromonosporaceae</taxon>
        <taxon>Salinispora</taxon>
    </lineage>
</organism>
<evidence type="ECO:0000313" key="7">
    <source>
        <dbReference type="EMBL" id="GIM87584.1"/>
    </source>
</evidence>
<evidence type="ECO:0000256" key="3">
    <source>
        <dbReference type="ARBA" id="ARBA00022989"/>
    </source>
</evidence>
<dbReference type="NCBIfam" id="TIGR00367">
    <property type="entry name" value="calcium/sodium antiporter"/>
    <property type="match status" value="1"/>
</dbReference>
<dbReference type="GO" id="GO:0005886">
    <property type="term" value="C:plasma membrane"/>
    <property type="evidence" value="ECO:0007669"/>
    <property type="project" value="TreeGrafter"/>
</dbReference>
<dbReference type="GeneID" id="93771051"/>
<dbReference type="RefSeq" id="WP_016813947.1">
    <property type="nucleotide sequence ID" value="NZ_BOQM01000044.1"/>
</dbReference>
<comment type="caution">
    <text evidence="8">The sequence shown here is derived from an EMBL/GenBank/DDBJ whole genome shotgun (WGS) entry which is preliminary data.</text>
</comment>
<feature type="transmembrane region" description="Helical" evidence="5">
    <location>
        <begin position="282"/>
        <end position="302"/>
    </location>
</feature>
<proteinExistence type="predicted"/>
<feature type="transmembrane region" description="Helical" evidence="5">
    <location>
        <begin position="193"/>
        <end position="213"/>
    </location>
</feature>
<evidence type="ECO:0000313" key="10">
    <source>
        <dbReference type="Proteomes" id="UP000677457"/>
    </source>
</evidence>
<feature type="transmembrane region" description="Helical" evidence="5">
    <location>
        <begin position="252"/>
        <end position="276"/>
    </location>
</feature>
<feature type="domain" description="Sodium/calcium exchanger membrane region" evidence="6">
    <location>
        <begin position="5"/>
        <end position="141"/>
    </location>
</feature>
<keyword evidence="4 5" id="KW-0472">Membrane</keyword>
<evidence type="ECO:0000256" key="2">
    <source>
        <dbReference type="ARBA" id="ARBA00022692"/>
    </source>
</evidence>
<gene>
    <name evidence="8" type="ORF">FB564_1768</name>
    <name evidence="7" type="ORF">Sar04_43200</name>
</gene>
<keyword evidence="2 5" id="KW-0812">Transmembrane</keyword>
<dbReference type="Gene3D" id="1.20.1420.30">
    <property type="entry name" value="NCX, central ion-binding region"/>
    <property type="match status" value="2"/>
</dbReference>
<feature type="domain" description="Sodium/calcium exchanger membrane region" evidence="6">
    <location>
        <begin position="192"/>
        <end position="323"/>
    </location>
</feature>
<feature type="transmembrane region" description="Helical" evidence="5">
    <location>
        <begin position="112"/>
        <end position="143"/>
    </location>
</feature>
<dbReference type="InterPro" id="IPR004837">
    <property type="entry name" value="NaCa_Exmemb"/>
</dbReference>
<keyword evidence="3 5" id="KW-1133">Transmembrane helix</keyword>
<dbReference type="PANTHER" id="PTHR10846">
    <property type="entry name" value="SODIUM/POTASSIUM/CALCIUM EXCHANGER"/>
    <property type="match status" value="1"/>
</dbReference>
<dbReference type="Proteomes" id="UP000677457">
    <property type="component" value="Unassembled WGS sequence"/>
</dbReference>
<dbReference type="InterPro" id="IPR004481">
    <property type="entry name" value="K/Na/Ca-exchanger"/>
</dbReference>
<dbReference type="EMBL" id="VFOL01000001">
    <property type="protein sequence ID" value="TQL36659.1"/>
    <property type="molecule type" value="Genomic_DNA"/>
</dbReference>
<dbReference type="EMBL" id="BOQM01000044">
    <property type="protein sequence ID" value="GIM87584.1"/>
    <property type="molecule type" value="Genomic_DNA"/>
</dbReference>
<evidence type="ECO:0000256" key="1">
    <source>
        <dbReference type="ARBA" id="ARBA00004141"/>
    </source>
</evidence>
<dbReference type="Pfam" id="PF01699">
    <property type="entry name" value="Na_Ca_ex"/>
    <property type="match status" value="2"/>
</dbReference>
<dbReference type="InterPro" id="IPR044880">
    <property type="entry name" value="NCX_ion-bd_dom_sf"/>
</dbReference>
<evidence type="ECO:0000313" key="8">
    <source>
        <dbReference type="EMBL" id="TQL36659.1"/>
    </source>
</evidence>
<dbReference type="Proteomes" id="UP000315983">
    <property type="component" value="Unassembled WGS sequence"/>
</dbReference>
<comment type="subcellular location">
    <subcellularLocation>
        <location evidence="1">Membrane</location>
        <topology evidence="1">Multi-pass membrane protein</topology>
    </subcellularLocation>
</comment>
<dbReference type="GO" id="GO:0005262">
    <property type="term" value="F:calcium channel activity"/>
    <property type="evidence" value="ECO:0007669"/>
    <property type="project" value="TreeGrafter"/>
</dbReference>
<dbReference type="PANTHER" id="PTHR10846:SF8">
    <property type="entry name" value="INNER MEMBRANE PROTEIN YRBG"/>
    <property type="match status" value="1"/>
</dbReference>
<feature type="transmembrane region" description="Helical" evidence="5">
    <location>
        <begin position="219"/>
        <end position="240"/>
    </location>
</feature>
<evidence type="ECO:0000313" key="9">
    <source>
        <dbReference type="Proteomes" id="UP000315983"/>
    </source>
</evidence>